<feature type="signal peptide" evidence="14">
    <location>
        <begin position="1"/>
        <end position="28"/>
    </location>
</feature>
<dbReference type="Pfam" id="PF00149">
    <property type="entry name" value="Metallophos"/>
    <property type="match status" value="1"/>
</dbReference>
<evidence type="ECO:0000313" key="16">
    <source>
        <dbReference type="EMBL" id="KAK5987380.1"/>
    </source>
</evidence>
<evidence type="ECO:0000256" key="11">
    <source>
        <dbReference type="ARBA" id="ARBA00023180"/>
    </source>
</evidence>
<comment type="catalytic activity">
    <reaction evidence="12">
        <text>[phosphate](n+1) + n H2O = (n+1) phosphate + n H(+)</text>
        <dbReference type="Rhea" id="RHEA:22452"/>
        <dbReference type="Rhea" id="RHEA-COMP:14280"/>
        <dbReference type="ChEBI" id="CHEBI:15377"/>
        <dbReference type="ChEBI" id="CHEBI:15378"/>
        <dbReference type="ChEBI" id="CHEBI:16838"/>
        <dbReference type="ChEBI" id="CHEBI:43474"/>
        <dbReference type="EC" id="3.6.1.10"/>
    </reaction>
</comment>
<dbReference type="EC" id="3.6.1.10" evidence="3 12"/>
<evidence type="ECO:0000256" key="8">
    <source>
        <dbReference type="ARBA" id="ARBA00022968"/>
    </source>
</evidence>
<dbReference type="PANTHER" id="PTHR10340">
    <property type="entry name" value="SPHINGOMYELIN PHOSPHODIESTERASE"/>
    <property type="match status" value="1"/>
</dbReference>
<feature type="compositionally biased region" description="Acidic residues" evidence="13">
    <location>
        <begin position="617"/>
        <end position="630"/>
    </location>
</feature>
<proteinExistence type="inferred from homology"/>
<gene>
    <name evidence="16" type="ORF">PT974_11507</name>
</gene>
<keyword evidence="17" id="KW-1185">Reference proteome</keyword>
<evidence type="ECO:0000256" key="6">
    <source>
        <dbReference type="ARBA" id="ARBA00022692"/>
    </source>
</evidence>
<evidence type="ECO:0000313" key="17">
    <source>
        <dbReference type="Proteomes" id="UP001338125"/>
    </source>
</evidence>
<sequence>MPRAGGVRLQHRLVLGLAVLASAVPVFALPLSTEPDSQKVLQLPLDADLQPQAQRKLQGRFLHISDFHPDEFYKVHTSTEEGIACHRGTGLAGTYGAEKTDCDTPYTLVNATFKWIEENIRDSVDFVIWTGDSARHDSDEQTPRHEPEVVRSNRFIANKFVDTFSTDDQLSVPIIPTFGNNDFLPHNVMYAGPNKWLQHYTDIWHRFIPEEQRHSFGFGGWFSVEVIPNQLAVFSLNTMYFFDRNPGVDGCAHPDEPGYKQLDWLRVQLQIIRDRGMKAILMGHVPPARTESKQLWDETCWQKYTLWLKQYRDVVTGSLYGHMNLDHFLLQDVEDLEPSLGAEQVTTRDFLEDELWVESKEDYLQELREKWSDLPKSIVHTSDGGDQDIQNGKKNRGKKHKNKWGEIGGEHAERYQLTLISPSVVPNYFPTLRIVEYNITGLEGAAIWKDPYDASSASLESIKDNEIFEDEEHDLTELKKKKEKSKPGRKPPKDHDLISLSLTGYTQYFANLTHINDDIPDEVEGTKWRQGEHDDKTPKHGKPKPRKFKFEVEYSTFHDKIYKMADLTVKSYLQLAYRMKSKDDGKSMGPFSDDLIEDEEQEDALDAANGDINSDLLDQEEAEENASEDLDALKKKHKKKKNKNGRENNKTWLYFLSRAFVSTVPMNELKQM</sequence>
<dbReference type="InterPro" id="IPR029052">
    <property type="entry name" value="Metallo-depent_PP-like"/>
</dbReference>
<dbReference type="InterPro" id="IPR004843">
    <property type="entry name" value="Calcineurin-like_PHP"/>
</dbReference>
<keyword evidence="11" id="KW-0325">Glycoprotein</keyword>
<evidence type="ECO:0000259" key="15">
    <source>
        <dbReference type="Pfam" id="PF00149"/>
    </source>
</evidence>
<evidence type="ECO:0000256" key="12">
    <source>
        <dbReference type="PIRNR" id="PIRNR027093"/>
    </source>
</evidence>
<keyword evidence="7 12" id="KW-0378">Hydrolase</keyword>
<dbReference type="PANTHER" id="PTHR10340:SF55">
    <property type="entry name" value="ENDOPOLYPHOSPHATASE"/>
    <property type="match status" value="1"/>
</dbReference>
<reference evidence="16 17" key="1">
    <citation type="submission" date="2024-01" db="EMBL/GenBank/DDBJ databases">
        <title>Complete genome of Cladobotryum mycophilum ATHUM6906.</title>
        <authorList>
            <person name="Christinaki A.C."/>
            <person name="Myridakis A.I."/>
            <person name="Kouvelis V.N."/>
        </authorList>
    </citation>
    <scope>NUCLEOTIDE SEQUENCE [LARGE SCALE GENOMIC DNA]</scope>
    <source>
        <strain evidence="16 17">ATHUM6906</strain>
    </source>
</reference>
<dbReference type="Proteomes" id="UP001338125">
    <property type="component" value="Unassembled WGS sequence"/>
</dbReference>
<comment type="subcellular location">
    <subcellularLocation>
        <location evidence="1">Vacuole membrane</location>
        <topology evidence="1">Single-pass type II membrane protein</topology>
    </subcellularLocation>
</comment>
<evidence type="ECO:0000256" key="3">
    <source>
        <dbReference type="ARBA" id="ARBA00012459"/>
    </source>
</evidence>
<dbReference type="EMBL" id="JAVFKD010000016">
    <property type="protein sequence ID" value="KAK5987380.1"/>
    <property type="molecule type" value="Genomic_DNA"/>
</dbReference>
<keyword evidence="10 12" id="KW-0472">Membrane</keyword>
<protein>
    <recommendedName>
        <fullName evidence="4 12">Endopolyphosphatase</fullName>
        <ecNumber evidence="3 12">3.6.1.10</ecNumber>
    </recommendedName>
</protein>
<comment type="similarity">
    <text evidence="2">Belongs to the endopolyphosphatase PPN1 family.</text>
</comment>
<comment type="caution">
    <text evidence="16">The sequence shown here is derived from an EMBL/GenBank/DDBJ whole genome shotgun (WGS) entry which is preliminary data.</text>
</comment>
<keyword evidence="8" id="KW-0735">Signal-anchor</keyword>
<feature type="region of interest" description="Disordered" evidence="13">
    <location>
        <begin position="609"/>
        <end position="645"/>
    </location>
</feature>
<accession>A0ABR0S6E4</accession>
<name>A0ABR0S6E4_9HYPO</name>
<dbReference type="Gene3D" id="3.60.21.10">
    <property type="match status" value="1"/>
</dbReference>
<evidence type="ECO:0000256" key="4">
    <source>
        <dbReference type="ARBA" id="ARBA00014458"/>
    </source>
</evidence>
<evidence type="ECO:0000256" key="9">
    <source>
        <dbReference type="ARBA" id="ARBA00022989"/>
    </source>
</evidence>
<evidence type="ECO:0000256" key="5">
    <source>
        <dbReference type="ARBA" id="ARBA00022554"/>
    </source>
</evidence>
<dbReference type="SUPFAM" id="SSF56300">
    <property type="entry name" value="Metallo-dependent phosphatases"/>
    <property type="match status" value="1"/>
</dbReference>
<keyword evidence="14" id="KW-0732">Signal</keyword>
<organism evidence="16 17">
    <name type="scientific">Cladobotryum mycophilum</name>
    <dbReference type="NCBI Taxonomy" id="491253"/>
    <lineage>
        <taxon>Eukaryota</taxon>
        <taxon>Fungi</taxon>
        <taxon>Dikarya</taxon>
        <taxon>Ascomycota</taxon>
        <taxon>Pezizomycotina</taxon>
        <taxon>Sordariomycetes</taxon>
        <taxon>Hypocreomycetidae</taxon>
        <taxon>Hypocreales</taxon>
        <taxon>Hypocreaceae</taxon>
        <taxon>Cladobotryum</taxon>
    </lineage>
</organism>
<keyword evidence="9" id="KW-1133">Transmembrane helix</keyword>
<dbReference type="InterPro" id="IPR012358">
    <property type="entry name" value="EndopolyPtase_N1"/>
</dbReference>
<evidence type="ECO:0000256" key="14">
    <source>
        <dbReference type="SAM" id="SignalP"/>
    </source>
</evidence>
<feature type="domain" description="Calcineurin-like phosphoesterase" evidence="15">
    <location>
        <begin position="60"/>
        <end position="322"/>
    </location>
</feature>
<comment type="function">
    <text evidence="12">Catalyzes the hydrolysis of inorganic polyphosphate (polyP) chains of many hundreds of phosphate residues into shorter lengths.</text>
</comment>
<keyword evidence="6" id="KW-0812">Transmembrane</keyword>
<feature type="region of interest" description="Disordered" evidence="13">
    <location>
        <begin position="381"/>
        <end position="404"/>
    </location>
</feature>
<evidence type="ECO:0000256" key="7">
    <source>
        <dbReference type="ARBA" id="ARBA00022801"/>
    </source>
</evidence>
<feature type="compositionally biased region" description="Basic residues" evidence="13">
    <location>
        <begin position="634"/>
        <end position="643"/>
    </location>
</feature>
<feature type="compositionally biased region" description="Basic residues" evidence="13">
    <location>
        <begin position="393"/>
        <end position="402"/>
    </location>
</feature>
<keyword evidence="5 12" id="KW-0926">Vacuole</keyword>
<evidence type="ECO:0000256" key="10">
    <source>
        <dbReference type="ARBA" id="ARBA00023136"/>
    </source>
</evidence>
<evidence type="ECO:0000256" key="1">
    <source>
        <dbReference type="ARBA" id="ARBA00004576"/>
    </source>
</evidence>
<evidence type="ECO:0000256" key="2">
    <source>
        <dbReference type="ARBA" id="ARBA00010399"/>
    </source>
</evidence>
<dbReference type="PIRSF" id="PIRSF027093">
    <property type="entry name" value="EndopolyPtase_N1"/>
    <property type="match status" value="1"/>
</dbReference>
<feature type="chain" id="PRO_5046067053" description="Endopolyphosphatase" evidence="14">
    <location>
        <begin position="29"/>
        <end position="672"/>
    </location>
</feature>
<evidence type="ECO:0000256" key="13">
    <source>
        <dbReference type="SAM" id="MobiDB-lite"/>
    </source>
</evidence>